<name>A0A4Q5LCY4_9BACT</name>
<comment type="caution">
    <text evidence="1">The sequence shown here is derived from an EMBL/GenBank/DDBJ whole genome shotgun (WGS) entry which is preliminary data.</text>
</comment>
<gene>
    <name evidence="1" type="ORF">EWM57_11125</name>
</gene>
<evidence type="ECO:0000313" key="1">
    <source>
        <dbReference type="EMBL" id="RYU79290.1"/>
    </source>
</evidence>
<dbReference type="Proteomes" id="UP000294155">
    <property type="component" value="Unassembled WGS sequence"/>
</dbReference>
<accession>A0A4Q5LCY4</accession>
<proteinExistence type="predicted"/>
<dbReference type="OrthoDB" id="1447436at2"/>
<evidence type="ECO:0000313" key="2">
    <source>
        <dbReference type="Proteomes" id="UP000294155"/>
    </source>
</evidence>
<keyword evidence="2" id="KW-1185">Reference proteome</keyword>
<sequence length="121" mass="14021">MPQDLAYSFDDEIASKFYYDLDGKRLEIHFTGCWDVAAEHHHDGPCHLLIHQWTDARCQDVRHEEGNVKPHRFEPLENGMGIVSLLLSLNWTTEGLELMVNTIDDRYLLLRFANPSVEVVL</sequence>
<reference evidence="1 2" key="1">
    <citation type="submission" date="2019-02" db="EMBL/GenBank/DDBJ databases">
        <title>Bacterial novel species isolated from soil.</title>
        <authorList>
            <person name="Jung H.-Y."/>
        </authorList>
    </citation>
    <scope>NUCLEOTIDE SEQUENCE [LARGE SCALE GENOMIC DNA]</scope>
    <source>
        <strain evidence="1 2">1-3-3-3</strain>
    </source>
</reference>
<dbReference type="RefSeq" id="WP_129921220.1">
    <property type="nucleotide sequence ID" value="NZ_SEWE01000020.1"/>
</dbReference>
<protein>
    <submittedName>
        <fullName evidence="1">Uncharacterized protein</fullName>
    </submittedName>
</protein>
<organism evidence="1 2">
    <name type="scientific">Hymenobacter persicinus</name>
    <dbReference type="NCBI Taxonomy" id="2025506"/>
    <lineage>
        <taxon>Bacteria</taxon>
        <taxon>Pseudomonadati</taxon>
        <taxon>Bacteroidota</taxon>
        <taxon>Cytophagia</taxon>
        <taxon>Cytophagales</taxon>
        <taxon>Hymenobacteraceae</taxon>
        <taxon>Hymenobacter</taxon>
    </lineage>
</organism>
<dbReference type="EMBL" id="SEWE01000020">
    <property type="protein sequence ID" value="RYU79290.1"/>
    <property type="molecule type" value="Genomic_DNA"/>
</dbReference>
<dbReference type="AlphaFoldDB" id="A0A4Q5LCY4"/>